<evidence type="ECO:0000259" key="11">
    <source>
        <dbReference type="PROSITE" id="PS51465"/>
    </source>
</evidence>
<dbReference type="Proteomes" id="UP001497382">
    <property type="component" value="Unassembled WGS sequence"/>
</dbReference>
<dbReference type="Pfam" id="PF03137">
    <property type="entry name" value="OATP"/>
    <property type="match status" value="1"/>
</dbReference>
<dbReference type="PANTHER" id="PTHR11388">
    <property type="entry name" value="ORGANIC ANION TRANSPORTER"/>
    <property type="match status" value="1"/>
</dbReference>
<dbReference type="SUPFAM" id="SSF103473">
    <property type="entry name" value="MFS general substrate transporter"/>
    <property type="match status" value="1"/>
</dbReference>
<organism evidence="12 13">
    <name type="scientific">Larinioides sclopetarius</name>
    <dbReference type="NCBI Taxonomy" id="280406"/>
    <lineage>
        <taxon>Eukaryota</taxon>
        <taxon>Metazoa</taxon>
        <taxon>Ecdysozoa</taxon>
        <taxon>Arthropoda</taxon>
        <taxon>Chelicerata</taxon>
        <taxon>Arachnida</taxon>
        <taxon>Araneae</taxon>
        <taxon>Araneomorphae</taxon>
        <taxon>Entelegynae</taxon>
        <taxon>Araneoidea</taxon>
        <taxon>Araneidae</taxon>
        <taxon>Larinioides</taxon>
    </lineage>
</organism>
<protein>
    <recommendedName>
        <fullName evidence="8">Solute carrier organic anion transporter family member</fullName>
    </recommendedName>
</protein>
<dbReference type="GO" id="GO:0015347">
    <property type="term" value="F:sodium-independent organic anion transmembrane transporter activity"/>
    <property type="evidence" value="ECO:0007669"/>
    <property type="project" value="TreeGrafter"/>
</dbReference>
<keyword evidence="4 8" id="KW-0812">Transmembrane</keyword>
<dbReference type="CDD" id="cd17403">
    <property type="entry name" value="MFS_SLCO4_OATP4"/>
    <property type="match status" value="1"/>
</dbReference>
<dbReference type="PROSITE" id="PS50850">
    <property type="entry name" value="MFS"/>
    <property type="match status" value="1"/>
</dbReference>
<feature type="transmembrane region" description="Helical" evidence="8">
    <location>
        <begin position="221"/>
        <end position="245"/>
    </location>
</feature>
<dbReference type="InterPro" id="IPR036058">
    <property type="entry name" value="Kazal_dom_sf"/>
</dbReference>
<dbReference type="GO" id="GO:0016323">
    <property type="term" value="C:basolateral plasma membrane"/>
    <property type="evidence" value="ECO:0007669"/>
    <property type="project" value="TreeGrafter"/>
</dbReference>
<keyword evidence="6 8" id="KW-0472">Membrane</keyword>
<evidence type="ECO:0000256" key="4">
    <source>
        <dbReference type="ARBA" id="ARBA00022692"/>
    </source>
</evidence>
<feature type="transmembrane region" description="Helical" evidence="8">
    <location>
        <begin position="575"/>
        <end position="597"/>
    </location>
</feature>
<dbReference type="PANTHER" id="PTHR11388:SF100">
    <property type="entry name" value="SOLUTE CARRIER ORGANIC ANION TRANSPORTER FAMILY MEMBER 4A1"/>
    <property type="match status" value="1"/>
</dbReference>
<evidence type="ECO:0000256" key="5">
    <source>
        <dbReference type="ARBA" id="ARBA00022989"/>
    </source>
</evidence>
<comment type="similarity">
    <text evidence="2 8">Belongs to the organo anion transporter (TC 2.A.60) family.</text>
</comment>
<dbReference type="Gene3D" id="1.20.1250.20">
    <property type="entry name" value="MFS general substrate transporter like domains"/>
    <property type="match status" value="1"/>
</dbReference>
<name>A0AAV2BH52_9ARAC</name>
<evidence type="ECO:0000313" key="13">
    <source>
        <dbReference type="Proteomes" id="UP001497382"/>
    </source>
</evidence>
<keyword evidence="13" id="KW-1185">Reference proteome</keyword>
<evidence type="ECO:0000256" key="2">
    <source>
        <dbReference type="ARBA" id="ARBA00009657"/>
    </source>
</evidence>
<feature type="region of interest" description="Disordered" evidence="9">
    <location>
        <begin position="32"/>
        <end position="61"/>
    </location>
</feature>
<feature type="transmembrane region" description="Helical" evidence="8">
    <location>
        <begin position="160"/>
        <end position="182"/>
    </location>
</feature>
<dbReference type="Pfam" id="PF07648">
    <property type="entry name" value="Kazal_2"/>
    <property type="match status" value="1"/>
</dbReference>
<dbReference type="GO" id="GO:0006811">
    <property type="term" value="P:monoatomic ion transport"/>
    <property type="evidence" value="ECO:0007669"/>
    <property type="project" value="UniProtKB-KW"/>
</dbReference>
<dbReference type="InterPro" id="IPR036259">
    <property type="entry name" value="MFS_trans_sf"/>
</dbReference>
<feature type="transmembrane region" description="Helical" evidence="8">
    <location>
        <begin position="609"/>
        <end position="634"/>
    </location>
</feature>
<comment type="caution">
    <text evidence="12">The sequence shown here is derived from an EMBL/GenBank/DDBJ whole genome shotgun (WGS) entry which is preliminary data.</text>
</comment>
<keyword evidence="7" id="KW-1015">Disulfide bond</keyword>
<keyword evidence="8" id="KW-0406">Ion transport</keyword>
<evidence type="ECO:0000313" key="12">
    <source>
        <dbReference type="EMBL" id="CAL1295567.1"/>
    </source>
</evidence>
<dbReference type="AlphaFoldDB" id="A0AAV2BH52"/>
<dbReference type="NCBIfam" id="TIGR00805">
    <property type="entry name" value="oat"/>
    <property type="match status" value="1"/>
</dbReference>
<feature type="transmembrane region" description="Helical" evidence="8">
    <location>
        <begin position="412"/>
        <end position="436"/>
    </location>
</feature>
<keyword evidence="5 8" id="KW-1133">Transmembrane helix</keyword>
<proteinExistence type="inferred from homology"/>
<feature type="transmembrane region" description="Helical" evidence="8">
    <location>
        <begin position="304"/>
        <end position="327"/>
    </location>
</feature>
<feature type="transmembrane region" description="Helical" evidence="8">
    <location>
        <begin position="257"/>
        <end position="284"/>
    </location>
</feature>
<evidence type="ECO:0000259" key="10">
    <source>
        <dbReference type="PROSITE" id="PS50850"/>
    </source>
</evidence>
<dbReference type="GO" id="GO:0043252">
    <property type="term" value="P:sodium-independent organic anion transport"/>
    <property type="evidence" value="ECO:0007669"/>
    <property type="project" value="TreeGrafter"/>
</dbReference>
<comment type="subcellular location">
    <subcellularLocation>
        <location evidence="1 8">Cell membrane</location>
        <topology evidence="1 8">Multi-pass membrane protein</topology>
    </subcellularLocation>
</comment>
<accession>A0AAV2BH52</accession>
<dbReference type="PROSITE" id="PS51465">
    <property type="entry name" value="KAZAL_2"/>
    <property type="match status" value="1"/>
</dbReference>
<gene>
    <name evidence="12" type="ORF">LARSCL_LOCUS19332</name>
</gene>
<keyword evidence="8" id="KW-0813">Transport</keyword>
<evidence type="ECO:0000256" key="9">
    <source>
        <dbReference type="SAM" id="MobiDB-lite"/>
    </source>
</evidence>
<reference evidence="12 13" key="1">
    <citation type="submission" date="2024-04" db="EMBL/GenBank/DDBJ databases">
        <authorList>
            <person name="Rising A."/>
            <person name="Reimegard J."/>
            <person name="Sonavane S."/>
            <person name="Akerstrom W."/>
            <person name="Nylinder S."/>
            <person name="Hedman E."/>
            <person name="Kallberg Y."/>
        </authorList>
    </citation>
    <scope>NUCLEOTIDE SEQUENCE [LARGE SCALE GENOMIC DNA]</scope>
</reference>
<feature type="transmembrane region" description="Helical" evidence="8">
    <location>
        <begin position="93"/>
        <end position="113"/>
    </location>
</feature>
<feature type="transmembrane region" description="Helical" evidence="8">
    <location>
        <begin position="133"/>
        <end position="153"/>
    </location>
</feature>
<evidence type="ECO:0000256" key="7">
    <source>
        <dbReference type="ARBA" id="ARBA00023157"/>
    </source>
</evidence>
<dbReference type="InterPro" id="IPR004156">
    <property type="entry name" value="OATP"/>
</dbReference>
<evidence type="ECO:0000256" key="3">
    <source>
        <dbReference type="ARBA" id="ARBA00022475"/>
    </source>
</evidence>
<dbReference type="InterPro" id="IPR020846">
    <property type="entry name" value="MFS_dom"/>
</dbReference>
<evidence type="ECO:0000256" key="6">
    <source>
        <dbReference type="ARBA" id="ARBA00023136"/>
    </source>
</evidence>
<feature type="transmembrane region" description="Helical" evidence="8">
    <location>
        <begin position="379"/>
        <end position="400"/>
    </location>
</feature>
<dbReference type="InterPro" id="IPR002350">
    <property type="entry name" value="Kazal_dom"/>
</dbReference>
<evidence type="ECO:0000256" key="8">
    <source>
        <dbReference type="RuleBase" id="RU362056"/>
    </source>
</evidence>
<feature type="transmembrane region" description="Helical" evidence="8">
    <location>
        <begin position="664"/>
        <end position="686"/>
    </location>
</feature>
<evidence type="ECO:0000256" key="1">
    <source>
        <dbReference type="ARBA" id="ARBA00004651"/>
    </source>
</evidence>
<sequence length="746" mass="81412">MKSTSLTFIMAGTNSLSIPNEIRAPSTLSVSSSKSYLIPGGDESPGTEQTPSKTNGSLNSMSELSDSFAETDKLCGWGNFRPFCLQNFRTPQWVLFWLCWAGALQGLIVNGFINVVITTIEKRYELKSTESGLIAGCYDIASFICLIPVSYLGGSRSKPFFLGSGLIILAFGSLVFSLPYFLAGPYTFSQEQDFQCHSGLPSVNYSLTCSPGDSSLSNYKYIFFIGQFLHGVGAVPLYTLGCTYIDENVPTKMSSMYLGIFYTMAIVGPALGYLLGGQLLKIYVDFGINANDLGLSPSSTVWVGAWWVGFVFCAVIGFLIAIPMLAFPKTLPSTAKVKAGKVSEMHQKLEESEATKVSFGSSISDLPISFGLLIKNPTFVFLSLAGASEGFLLAGLATFLPKLIESQFSYQASFAAFIVGTVTIPGAGGGNLLGGYVVKRFKMKCANIIRMCILFSLMCLAFSFIFILHCPDANFAGVNTKLVNDTNVSKFVLDCNADCLCSDHNYDPICGVDNIIYYSPCFAGCQKVFQENDKKSYGSCSCIEQSFSNITISAPFNMVEATREKCNNNCSHGPLFLAVIFFCMFFTFLVSMPSLSATLRCVAETQKSFALGIQWMTVRLLGTIPAPIFFGWLIDKSCVLWQDSCDDQHGSCLFYNNEKMSTNILTIICLVKFLSCIFFTVAWYLYRPAESAPSYARQTSISEPHSQSICKGVSSTNPNEQCLGIRFAPYQNEAFTSCDAHASSVL</sequence>
<keyword evidence="3" id="KW-1003">Cell membrane</keyword>
<dbReference type="SUPFAM" id="SSF100895">
    <property type="entry name" value="Kazal-type serine protease inhibitors"/>
    <property type="match status" value="1"/>
</dbReference>
<dbReference type="EMBL" id="CAXIEN010000373">
    <property type="protein sequence ID" value="CAL1295567.1"/>
    <property type="molecule type" value="Genomic_DNA"/>
</dbReference>
<feature type="domain" description="Kazal-like" evidence="11">
    <location>
        <begin position="489"/>
        <end position="541"/>
    </location>
</feature>
<feature type="compositionally biased region" description="Polar residues" evidence="9">
    <location>
        <begin position="46"/>
        <end position="61"/>
    </location>
</feature>
<feature type="domain" description="Major facilitator superfamily (MFS) profile" evidence="10">
    <location>
        <begin position="94"/>
        <end position="684"/>
    </location>
</feature>
<feature type="transmembrane region" description="Helical" evidence="8">
    <location>
        <begin position="448"/>
        <end position="468"/>
    </location>
</feature>